<dbReference type="eggNOG" id="COG0446">
    <property type="taxonomic scope" value="Bacteria"/>
</dbReference>
<dbReference type="GO" id="GO:0016491">
    <property type="term" value="F:oxidoreductase activity"/>
    <property type="evidence" value="ECO:0007669"/>
    <property type="project" value="InterPro"/>
</dbReference>
<evidence type="ECO:0000313" key="3">
    <source>
        <dbReference type="Proteomes" id="UP000001508"/>
    </source>
</evidence>
<dbReference type="InParanoid" id="D6Z1I6"/>
<dbReference type="Proteomes" id="UP000001508">
    <property type="component" value="Chromosome"/>
</dbReference>
<protein>
    <submittedName>
        <fullName evidence="2">FAD-dependent pyridine nucleotide-disulfide oxidoreductase</fullName>
    </submittedName>
</protein>
<feature type="domain" description="FAD/NAD(P)-binding" evidence="1">
    <location>
        <begin position="4"/>
        <end position="289"/>
    </location>
</feature>
<name>D6Z1I6_DESAT</name>
<keyword evidence="3" id="KW-1185">Reference proteome</keyword>
<dbReference type="Pfam" id="PF07992">
    <property type="entry name" value="Pyr_redox_2"/>
    <property type="match status" value="1"/>
</dbReference>
<organism evidence="2 3">
    <name type="scientific">Desulfurivibrio alkaliphilus (strain DSM 19089 / UNIQEM U267 / AHT2)</name>
    <dbReference type="NCBI Taxonomy" id="589865"/>
    <lineage>
        <taxon>Bacteria</taxon>
        <taxon>Pseudomonadati</taxon>
        <taxon>Thermodesulfobacteriota</taxon>
        <taxon>Desulfobulbia</taxon>
        <taxon>Desulfobulbales</taxon>
        <taxon>Desulfobulbaceae</taxon>
        <taxon>Desulfurivibrio</taxon>
    </lineage>
</organism>
<sequence>MKQKIVILGGSFGGLTAAFELRRRLADKAEITLLNPEADFVFLPSLPWVVTGRRDLARISLPLAPLLAARGINFVQAAATGVKPAEQRVESQRGSFGYDYLVIATGPHLAWEEIAGLGPEGGHTHCVFTAAHARAGRQAWQQLLSRPGPLILGSTQRASCFGPYYELAFDFDHQLRRRKLRHKVPITYVSSEPYPGHMGIDGPGRARRFIEDEFARRDIRVLTNRAVAGVEPGGLHLADGEKLPFQLAMLGPPFKGVAAVAGLGNERGFIPVDDHYRHRQHENIYAVGVAMALAPPEPTPIPTGVPKTGYMTVRMAKVAAAHLASRLTNQPPPDPEELSAICLMDMGNTAAFILAQPILPPRQRAVMRQGRWALWAKAALERYILWKMGHGISRLP</sequence>
<dbReference type="EMBL" id="CP001940">
    <property type="protein sequence ID" value="ADH87320.1"/>
    <property type="molecule type" value="Genomic_DNA"/>
</dbReference>
<dbReference type="HOGENOM" id="CLU_030742_5_2_7"/>
<dbReference type="RefSeq" id="WP_013164825.1">
    <property type="nucleotide sequence ID" value="NC_014216.1"/>
</dbReference>
<dbReference type="AlphaFoldDB" id="D6Z1I6"/>
<evidence type="ECO:0000313" key="2">
    <source>
        <dbReference type="EMBL" id="ADH87320.1"/>
    </source>
</evidence>
<dbReference type="OrthoDB" id="9768666at2"/>
<dbReference type="PANTHER" id="PTHR43755">
    <property type="match status" value="1"/>
</dbReference>
<dbReference type="KEGG" id="dak:DaAHT2_2661"/>
<gene>
    <name evidence="2" type="ordered locus">DaAHT2_2661</name>
</gene>
<dbReference type="PANTHER" id="PTHR43755:SF1">
    <property type="entry name" value="FAD-DEPENDENT PYRIDINE NUCLEOTIDE-DISULPHIDE OXIDOREDUCTASE"/>
    <property type="match status" value="1"/>
</dbReference>
<proteinExistence type="predicted"/>
<dbReference type="Gene3D" id="3.50.50.100">
    <property type="match status" value="1"/>
</dbReference>
<dbReference type="InterPro" id="IPR023753">
    <property type="entry name" value="FAD/NAD-binding_dom"/>
</dbReference>
<dbReference type="InterPro" id="IPR036188">
    <property type="entry name" value="FAD/NAD-bd_sf"/>
</dbReference>
<accession>D6Z1I6</accession>
<evidence type="ECO:0000259" key="1">
    <source>
        <dbReference type="Pfam" id="PF07992"/>
    </source>
</evidence>
<dbReference type="SUPFAM" id="SSF51905">
    <property type="entry name" value="FAD/NAD(P)-binding domain"/>
    <property type="match status" value="2"/>
</dbReference>
<reference evidence="3" key="1">
    <citation type="submission" date="2010-02" db="EMBL/GenBank/DDBJ databases">
        <title>Complete sequence of Desulfurivibrio alkaliphilus AHT2.</title>
        <authorList>
            <consortium name="US DOE Joint Genome Institute"/>
            <person name="Pitluck S."/>
            <person name="Chertkov O."/>
            <person name="Detter J.C."/>
            <person name="Han C."/>
            <person name="Tapia R."/>
            <person name="Larimer F."/>
            <person name="Land M."/>
            <person name="Hauser L."/>
            <person name="Kyrpides N."/>
            <person name="Mikhailova N."/>
            <person name="Sorokin D.Y."/>
            <person name="Muyzer G."/>
            <person name="Woyke T."/>
        </authorList>
    </citation>
    <scope>NUCLEOTIDE SEQUENCE [LARGE SCALE GENOMIC DNA]</scope>
    <source>
        <strain evidence="3">DSM 19089 / UNIQEM U267 / AHT2</strain>
    </source>
</reference>
<dbReference type="STRING" id="589865.DaAHT2_2661"/>
<dbReference type="InterPro" id="IPR052541">
    <property type="entry name" value="SQRD"/>
</dbReference>